<reference evidence="8 9" key="1">
    <citation type="submission" date="2020-09" db="EMBL/GenBank/DDBJ databases">
        <title>De no assembly of potato wild relative species, Solanum commersonii.</title>
        <authorList>
            <person name="Cho K."/>
        </authorList>
    </citation>
    <scope>NUCLEOTIDE SEQUENCE [LARGE SCALE GENOMIC DNA]</scope>
    <source>
        <strain evidence="8">LZ3.2</strain>
        <tissue evidence="8">Leaf</tissue>
    </source>
</reference>
<evidence type="ECO:0000256" key="3">
    <source>
        <dbReference type="ARBA" id="ARBA00022723"/>
    </source>
</evidence>
<keyword evidence="7" id="KW-0812">Transmembrane</keyword>
<comment type="cofactor">
    <cofactor evidence="1 6">
        <name>heme</name>
        <dbReference type="ChEBI" id="CHEBI:30413"/>
    </cofactor>
</comment>
<dbReference type="InterPro" id="IPR002401">
    <property type="entry name" value="Cyt_P450_E_grp-I"/>
</dbReference>
<dbReference type="EMBL" id="JACXVP010000011">
    <property type="protein sequence ID" value="KAG5574927.1"/>
    <property type="molecule type" value="Genomic_DNA"/>
</dbReference>
<dbReference type="SUPFAM" id="SSF48264">
    <property type="entry name" value="Cytochrome P450"/>
    <property type="match status" value="1"/>
</dbReference>
<keyword evidence="7" id="KW-0472">Membrane</keyword>
<evidence type="ECO:0000256" key="6">
    <source>
        <dbReference type="PIRSR" id="PIRSR602401-1"/>
    </source>
</evidence>
<evidence type="ECO:0000256" key="5">
    <source>
        <dbReference type="ARBA" id="ARBA00023004"/>
    </source>
</evidence>
<dbReference type="GO" id="GO:0016705">
    <property type="term" value="F:oxidoreductase activity, acting on paired donors, with incorporation or reduction of molecular oxygen"/>
    <property type="evidence" value="ECO:0007669"/>
    <property type="project" value="InterPro"/>
</dbReference>
<dbReference type="Pfam" id="PF00067">
    <property type="entry name" value="p450"/>
    <property type="match status" value="1"/>
</dbReference>
<dbReference type="GO" id="GO:0004497">
    <property type="term" value="F:monooxygenase activity"/>
    <property type="evidence" value="ECO:0007669"/>
    <property type="project" value="InterPro"/>
</dbReference>
<dbReference type="OrthoDB" id="1470350at2759"/>
<evidence type="ECO:0000256" key="7">
    <source>
        <dbReference type="SAM" id="Phobius"/>
    </source>
</evidence>
<keyword evidence="9" id="KW-1185">Reference proteome</keyword>
<comment type="similarity">
    <text evidence="2">Belongs to the cytochrome P450 family.</text>
</comment>
<dbReference type="AlphaFoldDB" id="A0A9J5WHY1"/>
<keyword evidence="6" id="KW-0349">Heme</keyword>
<protein>
    <recommendedName>
        <fullName evidence="10">Cytochrome P450</fullName>
    </recommendedName>
</protein>
<dbReference type="InterPro" id="IPR001128">
    <property type="entry name" value="Cyt_P450"/>
</dbReference>
<dbReference type="PANTHER" id="PTHR24296">
    <property type="entry name" value="CYTOCHROME P450"/>
    <property type="match status" value="1"/>
</dbReference>
<name>A0A9J5WHY1_SOLCO</name>
<feature type="binding site" description="axial binding residue" evidence="6">
    <location>
        <position position="453"/>
    </location>
    <ligand>
        <name>heme</name>
        <dbReference type="ChEBI" id="CHEBI:30413"/>
    </ligand>
    <ligandPart>
        <name>Fe</name>
        <dbReference type="ChEBI" id="CHEBI:18248"/>
    </ligandPart>
</feature>
<feature type="transmembrane region" description="Helical" evidence="7">
    <location>
        <begin position="16"/>
        <end position="37"/>
    </location>
</feature>
<evidence type="ECO:0000313" key="9">
    <source>
        <dbReference type="Proteomes" id="UP000824120"/>
    </source>
</evidence>
<evidence type="ECO:0000256" key="4">
    <source>
        <dbReference type="ARBA" id="ARBA00023002"/>
    </source>
</evidence>
<comment type="caution">
    <text evidence="8">The sequence shown here is derived from an EMBL/GenBank/DDBJ whole genome shotgun (WGS) entry which is preliminary data.</text>
</comment>
<dbReference type="PRINTS" id="PR00463">
    <property type="entry name" value="EP450I"/>
</dbReference>
<keyword evidence="3 6" id="KW-0479">Metal-binding</keyword>
<dbReference type="CDD" id="cd11064">
    <property type="entry name" value="CYP86A"/>
    <property type="match status" value="1"/>
</dbReference>
<keyword evidence="4" id="KW-0560">Oxidoreductase</keyword>
<sequence>MESQVYTLLQYLQLSIGYFLFTFAIGFSVFSVLLFLLRHKFWSWCTCDICHCYLTSSWRKEFTNLGDWYAHLLRNSPSQTIRIHVLDNIITANPRNVEYMLKTNFLNYPKGKPFSMILGDLLGDGIFNVDGDLWMFQRKMSSLELGSMSIRSYAFNNVKNEINFRLIPLLSSHVVVSSSQHDFKSLDLQDVFRRFSFDNICKFSFGLDPCCLELSLPLSHFAYSFDLATKLSAERAMVASPLIWKIKRFLDIGTEKKLKGAIEDINVLANEVITQKRKLGYSNHQDLLSRFMTMVDNDVYLRDIVISFILAGRDTVASGLTSVFWLLTSHPDVELRIREETNRVMKQNDEEFLKFEEMNQMHYLNAVIHESMRLYPPVQFDSKFASENDAFVDGTFVGKNDRVTYHVYAMGRMENIWGKDYMEFKPERWLKNGIFCQQSPFKYPVFQGGVRVCLGKELALMEMKCVVASMLQHFEIRAMAIGGEPRFDPGLTATVRGGLPVVVRRRRGI</sequence>
<evidence type="ECO:0000256" key="1">
    <source>
        <dbReference type="ARBA" id="ARBA00001971"/>
    </source>
</evidence>
<dbReference type="GO" id="GO:0005506">
    <property type="term" value="F:iron ion binding"/>
    <property type="evidence" value="ECO:0007669"/>
    <property type="project" value="InterPro"/>
</dbReference>
<gene>
    <name evidence="8" type="ORF">H5410_055061</name>
</gene>
<dbReference type="InterPro" id="IPR036396">
    <property type="entry name" value="Cyt_P450_sf"/>
</dbReference>
<dbReference type="Proteomes" id="UP000824120">
    <property type="component" value="Chromosome 11"/>
</dbReference>
<dbReference type="PRINTS" id="PR00385">
    <property type="entry name" value="P450"/>
</dbReference>
<proteinExistence type="inferred from homology"/>
<dbReference type="Gene3D" id="1.10.630.10">
    <property type="entry name" value="Cytochrome P450"/>
    <property type="match status" value="1"/>
</dbReference>
<evidence type="ECO:0000256" key="2">
    <source>
        <dbReference type="ARBA" id="ARBA00010617"/>
    </source>
</evidence>
<evidence type="ECO:0008006" key="10">
    <source>
        <dbReference type="Google" id="ProtNLM"/>
    </source>
</evidence>
<keyword evidence="7" id="KW-1133">Transmembrane helix</keyword>
<organism evidence="8 9">
    <name type="scientific">Solanum commersonii</name>
    <name type="common">Commerson's wild potato</name>
    <name type="synonym">Commerson's nightshade</name>
    <dbReference type="NCBI Taxonomy" id="4109"/>
    <lineage>
        <taxon>Eukaryota</taxon>
        <taxon>Viridiplantae</taxon>
        <taxon>Streptophyta</taxon>
        <taxon>Embryophyta</taxon>
        <taxon>Tracheophyta</taxon>
        <taxon>Spermatophyta</taxon>
        <taxon>Magnoliopsida</taxon>
        <taxon>eudicotyledons</taxon>
        <taxon>Gunneridae</taxon>
        <taxon>Pentapetalae</taxon>
        <taxon>asterids</taxon>
        <taxon>lamiids</taxon>
        <taxon>Solanales</taxon>
        <taxon>Solanaceae</taxon>
        <taxon>Solanoideae</taxon>
        <taxon>Solaneae</taxon>
        <taxon>Solanum</taxon>
    </lineage>
</organism>
<accession>A0A9J5WHY1</accession>
<dbReference type="GO" id="GO:0020037">
    <property type="term" value="F:heme binding"/>
    <property type="evidence" value="ECO:0007669"/>
    <property type="project" value="InterPro"/>
</dbReference>
<evidence type="ECO:0000313" key="8">
    <source>
        <dbReference type="EMBL" id="KAG5574927.1"/>
    </source>
</evidence>
<keyword evidence="5 6" id="KW-0408">Iron</keyword>